<dbReference type="CDD" id="cd02516">
    <property type="entry name" value="CDP-ME_synthetase"/>
    <property type="match status" value="1"/>
</dbReference>
<reference evidence="5 6" key="1">
    <citation type="submission" date="2014-12" db="EMBL/GenBank/DDBJ databases">
        <title>Draft genome sequences of 29 type strains of Enterococci.</title>
        <authorList>
            <person name="Zhong Z."/>
            <person name="Sun Z."/>
            <person name="Liu W."/>
            <person name="Zhang W."/>
            <person name="Zhang H."/>
        </authorList>
    </citation>
    <scope>NUCLEOTIDE SEQUENCE [LARGE SCALE GENOMIC DNA]</scope>
    <source>
        <strain evidence="5 6">DSM 17690</strain>
    </source>
</reference>
<proteinExistence type="inferred from homology"/>
<dbReference type="EMBL" id="JXKD01000003">
    <property type="protein sequence ID" value="OJG11399.1"/>
    <property type="molecule type" value="Genomic_DNA"/>
</dbReference>
<comment type="caution">
    <text evidence="4">Lacks conserved residue(s) required for the propagation of feature annotation.</text>
</comment>
<feature type="site" description="Transition state stabilizer" evidence="4">
    <location>
        <position position="14"/>
    </location>
</feature>
<evidence type="ECO:0000256" key="2">
    <source>
        <dbReference type="ARBA" id="ARBA00022695"/>
    </source>
</evidence>
<dbReference type="InterPro" id="IPR050088">
    <property type="entry name" value="IspD/TarI_cytidylyltransf_bact"/>
</dbReference>
<dbReference type="GO" id="GO:0050518">
    <property type="term" value="F:2-C-methyl-D-erythritol 4-phosphate cytidylyltransferase activity"/>
    <property type="evidence" value="ECO:0007669"/>
    <property type="project" value="TreeGrafter"/>
</dbReference>
<dbReference type="Pfam" id="PF01128">
    <property type="entry name" value="IspD"/>
    <property type="match status" value="1"/>
</dbReference>
<feature type="binding site" evidence="4">
    <location>
        <begin position="80"/>
        <end position="86"/>
    </location>
    <ligand>
        <name>CTP</name>
        <dbReference type="ChEBI" id="CHEBI:37563"/>
    </ligand>
</feature>
<keyword evidence="2 4" id="KW-0548">Nucleotidyltransferase</keyword>
<dbReference type="GO" id="GO:1902012">
    <property type="term" value="P:poly(ribitol phosphate) teichoic acid biosynthetic process"/>
    <property type="evidence" value="ECO:0007669"/>
    <property type="project" value="UniProtKB-UniRule"/>
</dbReference>
<keyword evidence="4" id="KW-0961">Cell wall biogenesis/degradation</keyword>
<dbReference type="STRING" id="328396.RU93_GL001394"/>
<evidence type="ECO:0000313" key="5">
    <source>
        <dbReference type="EMBL" id="OJG11399.1"/>
    </source>
</evidence>
<keyword evidence="1 4" id="KW-0808">Transferase</keyword>
<accession>A0A1L8QV86</accession>
<keyword evidence="6" id="KW-1185">Reference proteome</keyword>
<dbReference type="InterPro" id="IPR034709">
    <property type="entry name" value="TarI"/>
</dbReference>
<dbReference type="Gene3D" id="3.90.550.10">
    <property type="entry name" value="Spore Coat Polysaccharide Biosynthesis Protein SpsA, Chain A"/>
    <property type="match status" value="1"/>
</dbReference>
<dbReference type="NCBIfam" id="NF001183">
    <property type="entry name" value="PRK00155.1-3"/>
    <property type="match status" value="1"/>
</dbReference>
<dbReference type="SUPFAM" id="SSF53448">
    <property type="entry name" value="Nucleotide-diphospho-sugar transferases"/>
    <property type="match status" value="1"/>
</dbReference>
<dbReference type="PANTHER" id="PTHR32125:SF8">
    <property type="entry name" value="RIBITOL-5-PHOSPHATE CYTIDYLYLTRANSFERASE"/>
    <property type="match status" value="1"/>
</dbReference>
<comment type="pathway">
    <text evidence="4">Cell wall biogenesis; poly(ribitol phosphate) teichoic acid biosynthesis.</text>
</comment>
<comment type="caution">
    <text evidence="5">The sequence shown here is derived from an EMBL/GenBank/DDBJ whole genome shotgun (WGS) entry which is preliminary data.</text>
</comment>
<comment type="similarity">
    <text evidence="4">Belongs to the IspD/TarI cytidylyltransferase family. TarI subfamily.</text>
</comment>
<dbReference type="Proteomes" id="UP000182149">
    <property type="component" value="Unassembled WGS sequence"/>
</dbReference>
<name>A0A1L8QV86_9ENTE</name>
<dbReference type="InterPro" id="IPR034683">
    <property type="entry name" value="IspD/TarI"/>
</dbReference>
<feature type="site" description="Positions ribitol 5-phosphate for the nucleophilic attack" evidence="4">
    <location>
        <position position="215"/>
    </location>
</feature>
<dbReference type="OrthoDB" id="9806837at2"/>
<feature type="site" description="Transition state stabilizer" evidence="4">
    <location>
        <position position="22"/>
    </location>
</feature>
<dbReference type="HAMAP" id="MF_02068">
    <property type="entry name" value="TarI"/>
    <property type="match status" value="1"/>
</dbReference>
<sequence length="233" mass="26785">MIYAQILAAGKGTRMGNVNMPKQFLSIKNKPILIHTIEKFILIEDFHKIIISCPELWIEHTRDIIEKYVDDDRIEIVAGGKERNDTLINSIHFIEENYGLNDDDVIISHDAVRPFVTRRIIKDNIEKLKKYRAVDTVIPAFDTIVRGMNGELLEIPVREEMYQGQTPQSFNIKTFVESYEKLSEEEKSLLSDSCKIILLAGEKVAMVQGESYNIKITTPYDLKVANTIVEERI</sequence>
<dbReference type="PANTHER" id="PTHR32125">
    <property type="entry name" value="2-C-METHYL-D-ERYTHRITOL 4-PHOSPHATE CYTIDYLYLTRANSFERASE, CHLOROPLASTIC"/>
    <property type="match status" value="1"/>
</dbReference>
<evidence type="ECO:0000256" key="1">
    <source>
        <dbReference type="ARBA" id="ARBA00022679"/>
    </source>
</evidence>
<keyword evidence="3 4" id="KW-0777">Teichoic acid biosynthesis</keyword>
<feature type="site" description="Positions ribitol 5-phosphate for the nucleophilic attack" evidence="4">
    <location>
        <position position="158"/>
    </location>
</feature>
<dbReference type="AlphaFoldDB" id="A0A1L8QV86"/>
<organism evidence="5 6">
    <name type="scientific">Enterococcus aquimarinus</name>
    <dbReference type="NCBI Taxonomy" id="328396"/>
    <lineage>
        <taxon>Bacteria</taxon>
        <taxon>Bacillati</taxon>
        <taxon>Bacillota</taxon>
        <taxon>Bacilli</taxon>
        <taxon>Lactobacillales</taxon>
        <taxon>Enterococcaceae</taxon>
        <taxon>Enterococcus</taxon>
    </lineage>
</organism>
<dbReference type="UniPathway" id="UPA00790"/>
<dbReference type="FunFam" id="3.90.550.10:FF:000003">
    <property type="entry name" value="2-C-methyl-D-erythritol 4-phosphate cytidylyltransferase"/>
    <property type="match status" value="1"/>
</dbReference>
<evidence type="ECO:0000256" key="4">
    <source>
        <dbReference type="HAMAP-Rule" id="MF_02068"/>
    </source>
</evidence>
<dbReference type="GO" id="GO:0047349">
    <property type="term" value="F:D-ribitol-5-phosphate cytidylyltransferase activity"/>
    <property type="evidence" value="ECO:0007669"/>
    <property type="project" value="UniProtKB-UniRule"/>
</dbReference>
<comment type="function">
    <text evidence="4">Catalyzes the transfer of the cytidylyl group of CTP to D-ribitol 5-phosphate.</text>
</comment>
<dbReference type="RefSeq" id="WP_071874143.1">
    <property type="nucleotide sequence ID" value="NZ_JBHSHF010000014.1"/>
</dbReference>
<protein>
    <recommendedName>
        <fullName evidence="4">Ribitol-5-phosphate cytidylyltransferase</fullName>
        <ecNumber evidence="4">2.7.7.40</ecNumber>
    </recommendedName>
</protein>
<dbReference type="GO" id="GO:0071555">
    <property type="term" value="P:cell wall organization"/>
    <property type="evidence" value="ECO:0007669"/>
    <property type="project" value="UniProtKB-KW"/>
</dbReference>
<comment type="catalytic activity">
    <reaction evidence="4">
        <text>D-ribitol 5-phosphate + CTP + H(+) = CDP-L-ribitol + diphosphate</text>
        <dbReference type="Rhea" id="RHEA:12456"/>
        <dbReference type="ChEBI" id="CHEBI:15378"/>
        <dbReference type="ChEBI" id="CHEBI:33019"/>
        <dbReference type="ChEBI" id="CHEBI:37563"/>
        <dbReference type="ChEBI" id="CHEBI:57608"/>
        <dbReference type="ChEBI" id="CHEBI:57695"/>
        <dbReference type="EC" id="2.7.7.40"/>
    </reaction>
</comment>
<gene>
    <name evidence="4" type="primary">tarI</name>
    <name evidence="5" type="ORF">RU93_GL001394</name>
</gene>
<evidence type="ECO:0000256" key="3">
    <source>
        <dbReference type="ARBA" id="ARBA00022944"/>
    </source>
</evidence>
<dbReference type="EC" id="2.7.7.40" evidence="4"/>
<dbReference type="InterPro" id="IPR029044">
    <property type="entry name" value="Nucleotide-diphossugar_trans"/>
</dbReference>
<evidence type="ECO:0000313" key="6">
    <source>
        <dbReference type="Proteomes" id="UP000182149"/>
    </source>
</evidence>